<evidence type="ECO:0000313" key="2">
    <source>
        <dbReference type="EMBL" id="QHT95076.1"/>
    </source>
</evidence>
<organism evidence="2">
    <name type="scientific">viral metagenome</name>
    <dbReference type="NCBI Taxonomy" id="1070528"/>
    <lineage>
        <taxon>unclassified sequences</taxon>
        <taxon>metagenomes</taxon>
        <taxon>organismal metagenomes</taxon>
    </lineage>
</organism>
<dbReference type="PANTHER" id="PTHR45672">
    <property type="entry name" value="PROTEIN DISULFIDE-ISOMERASE C17H9.14C-RELATED"/>
    <property type="match status" value="1"/>
</dbReference>
<dbReference type="InterPro" id="IPR051063">
    <property type="entry name" value="PDI"/>
</dbReference>
<dbReference type="InterPro" id="IPR036249">
    <property type="entry name" value="Thioredoxin-like_sf"/>
</dbReference>
<dbReference type="AlphaFoldDB" id="A0A6C0IRN5"/>
<accession>A0A6C0IRN5</accession>
<dbReference type="InterPro" id="IPR013766">
    <property type="entry name" value="Thioredoxin_domain"/>
</dbReference>
<dbReference type="Gene3D" id="3.40.30.10">
    <property type="entry name" value="Glutaredoxin"/>
    <property type="match status" value="1"/>
</dbReference>
<dbReference type="EMBL" id="MN740234">
    <property type="protein sequence ID" value="QHT95076.1"/>
    <property type="molecule type" value="Genomic_DNA"/>
</dbReference>
<dbReference type="GO" id="GO:0003756">
    <property type="term" value="F:protein disulfide isomerase activity"/>
    <property type="evidence" value="ECO:0007669"/>
    <property type="project" value="TreeGrafter"/>
</dbReference>
<feature type="domain" description="Thioredoxin" evidence="1">
    <location>
        <begin position="19"/>
        <end position="125"/>
    </location>
</feature>
<dbReference type="GO" id="GO:0006457">
    <property type="term" value="P:protein folding"/>
    <property type="evidence" value="ECO:0007669"/>
    <property type="project" value="TreeGrafter"/>
</dbReference>
<dbReference type="SUPFAM" id="SSF52833">
    <property type="entry name" value="Thioredoxin-like"/>
    <property type="match status" value="1"/>
</dbReference>
<dbReference type="Pfam" id="PF00085">
    <property type="entry name" value="Thioredoxin"/>
    <property type="match status" value="1"/>
</dbReference>
<reference evidence="2" key="1">
    <citation type="journal article" date="2020" name="Nature">
        <title>Giant virus diversity and host interactions through global metagenomics.</title>
        <authorList>
            <person name="Schulz F."/>
            <person name="Roux S."/>
            <person name="Paez-Espino D."/>
            <person name="Jungbluth S."/>
            <person name="Walsh D.A."/>
            <person name="Denef V.J."/>
            <person name="McMahon K.D."/>
            <person name="Konstantinidis K.T."/>
            <person name="Eloe-Fadrosh E.A."/>
            <person name="Kyrpides N.C."/>
            <person name="Woyke T."/>
        </authorList>
    </citation>
    <scope>NUCLEOTIDE SEQUENCE</scope>
    <source>
        <strain evidence="2">GVMAG-M-3300024261-37</strain>
    </source>
</reference>
<sequence>MGLEKKSEIKTIILNKRSKKKANKAVQNGVAIVAYMAPWCGHCKELKPTWDGLMKKLSKLQKNGRKLKLQESGSLITSMEGNENFLNVDENKPDGWPTIRIFRNGIKQEDYAGGRDMESLTNLINNEFGLVMSGGRKKIGGKTRRKRKRRRRKTRKKWFFGLF</sequence>
<protein>
    <recommendedName>
        <fullName evidence="1">Thioredoxin domain-containing protein</fullName>
    </recommendedName>
</protein>
<name>A0A6C0IRN5_9ZZZZ</name>
<dbReference type="GO" id="GO:0005783">
    <property type="term" value="C:endoplasmic reticulum"/>
    <property type="evidence" value="ECO:0007669"/>
    <property type="project" value="TreeGrafter"/>
</dbReference>
<proteinExistence type="predicted"/>
<evidence type="ECO:0000259" key="1">
    <source>
        <dbReference type="Pfam" id="PF00085"/>
    </source>
</evidence>